<proteinExistence type="predicted"/>
<keyword evidence="2" id="KW-1185">Reference proteome</keyword>
<evidence type="ECO:0000313" key="1">
    <source>
        <dbReference type="EMBL" id="MBE0367072.1"/>
    </source>
</evidence>
<protein>
    <submittedName>
        <fullName evidence="1">Uncharacterized protein</fullName>
    </submittedName>
</protein>
<sequence>MAQSGHYPQLATPYERSNFLTQFPNAFYQLDNTFALRELPNKTINALLVLEVPDIGFEWAIRHAKRDDFKSSKLYWQRYLQEVPLSQFLRLLEVLKKANRVNEMSDVAVYRALPIYYQDWLALHRGISPLGLSSARLSAHNIIKPSSQISFSKRCINKVLLLTDHLLGLEKLNGLRLQYNQTPEPSAMSYCFSEPMYIGNVAECSTKNEQFAHCKFELLVDVFPSLLHQADKLVVLTRNGYANVRGNMMTLNGRSSYAVFLHELMHFSGFEDEYPVPESKALWLCAAPGQHAPNLYVGEATSAPRGWQRSNTCNKGGLQAFKPSDEWSIMEYQSKPLSEQYRILWQQAVNAEYQKKRSAR</sequence>
<gene>
    <name evidence="1" type="ORF">PAUR_a0374</name>
</gene>
<reference evidence="1 2" key="1">
    <citation type="submission" date="2015-03" db="EMBL/GenBank/DDBJ databases">
        <title>Genome sequence of Pseudoalteromonas aurantia.</title>
        <authorList>
            <person name="Xie B.-B."/>
            <person name="Rong J.-C."/>
            <person name="Qin Q.-L."/>
            <person name="Zhang Y.-Z."/>
        </authorList>
    </citation>
    <scope>NUCLEOTIDE SEQUENCE [LARGE SCALE GENOMIC DNA]</scope>
    <source>
        <strain evidence="1 2">208</strain>
    </source>
</reference>
<dbReference type="RefSeq" id="WP_192506534.1">
    <property type="nucleotide sequence ID" value="NZ_AQGV01000011.1"/>
</dbReference>
<accession>A0ABR9E8E6</accession>
<name>A0ABR9E8E6_9GAMM</name>
<organism evidence="1 2">
    <name type="scientific">Pseudoalteromonas aurantia 208</name>
    <dbReference type="NCBI Taxonomy" id="1314867"/>
    <lineage>
        <taxon>Bacteria</taxon>
        <taxon>Pseudomonadati</taxon>
        <taxon>Pseudomonadota</taxon>
        <taxon>Gammaproteobacteria</taxon>
        <taxon>Alteromonadales</taxon>
        <taxon>Pseudoalteromonadaceae</taxon>
        <taxon>Pseudoalteromonas</taxon>
    </lineage>
</organism>
<evidence type="ECO:0000313" key="2">
    <source>
        <dbReference type="Proteomes" id="UP000615755"/>
    </source>
</evidence>
<comment type="caution">
    <text evidence="1">The sequence shown here is derived from an EMBL/GenBank/DDBJ whole genome shotgun (WGS) entry which is preliminary data.</text>
</comment>
<dbReference type="EMBL" id="AQGV01000011">
    <property type="protein sequence ID" value="MBE0367072.1"/>
    <property type="molecule type" value="Genomic_DNA"/>
</dbReference>
<dbReference type="Proteomes" id="UP000615755">
    <property type="component" value="Unassembled WGS sequence"/>
</dbReference>